<proteinExistence type="predicted"/>
<dbReference type="InParanoid" id="E5A606"/>
<reference evidence="3" key="1">
    <citation type="journal article" date="2011" name="Nat. Commun.">
        <title>Effector diversification within compartments of the Leptosphaeria maculans genome affected by Repeat-Induced Point mutations.</title>
        <authorList>
            <person name="Rouxel T."/>
            <person name="Grandaubert J."/>
            <person name="Hane J.K."/>
            <person name="Hoede C."/>
            <person name="van de Wouw A.P."/>
            <person name="Couloux A."/>
            <person name="Dominguez V."/>
            <person name="Anthouard V."/>
            <person name="Bally P."/>
            <person name="Bourras S."/>
            <person name="Cozijnsen A.J."/>
            <person name="Ciuffetti L.M."/>
            <person name="Degrave A."/>
            <person name="Dilmaghani A."/>
            <person name="Duret L."/>
            <person name="Fudal I."/>
            <person name="Goodwin S.B."/>
            <person name="Gout L."/>
            <person name="Glaser N."/>
            <person name="Linglin J."/>
            <person name="Kema G.H.J."/>
            <person name="Lapalu N."/>
            <person name="Lawrence C.B."/>
            <person name="May K."/>
            <person name="Meyer M."/>
            <person name="Ollivier B."/>
            <person name="Poulain J."/>
            <person name="Schoch C.L."/>
            <person name="Simon A."/>
            <person name="Spatafora J.W."/>
            <person name="Stachowiak A."/>
            <person name="Turgeon B.G."/>
            <person name="Tyler B.M."/>
            <person name="Vincent D."/>
            <person name="Weissenbach J."/>
            <person name="Amselem J."/>
            <person name="Quesneville H."/>
            <person name="Oliver R.P."/>
            <person name="Wincker P."/>
            <person name="Balesdent M.-H."/>
            <person name="Howlett B.J."/>
        </authorList>
    </citation>
    <scope>NUCLEOTIDE SEQUENCE [LARGE SCALE GENOMIC DNA]</scope>
    <source>
        <strain evidence="3">JN3 / isolate v23.1.3 / race Av1-4-5-6-7-8</strain>
    </source>
</reference>
<feature type="region of interest" description="Disordered" evidence="1">
    <location>
        <begin position="1"/>
        <end position="97"/>
    </location>
</feature>
<evidence type="ECO:0000256" key="1">
    <source>
        <dbReference type="SAM" id="MobiDB-lite"/>
    </source>
</evidence>
<keyword evidence="3" id="KW-1185">Reference proteome</keyword>
<feature type="compositionally biased region" description="Basic and acidic residues" evidence="1">
    <location>
        <begin position="60"/>
        <end position="95"/>
    </location>
</feature>
<evidence type="ECO:0000313" key="3">
    <source>
        <dbReference type="Proteomes" id="UP000002668"/>
    </source>
</evidence>
<dbReference type="GeneID" id="13282568"/>
<evidence type="ECO:0000313" key="2">
    <source>
        <dbReference type="EMBL" id="CBX99051.1"/>
    </source>
</evidence>
<dbReference type="EMBL" id="FP929135">
    <property type="protein sequence ID" value="CBX99051.1"/>
    <property type="molecule type" value="Genomic_DNA"/>
</dbReference>
<dbReference type="VEuPathDB" id="FungiDB:LEMA_P082900.1"/>
<dbReference type="AlphaFoldDB" id="E5A606"/>
<dbReference type="RefSeq" id="XP_003842530.1">
    <property type="nucleotide sequence ID" value="XM_003842482.1"/>
</dbReference>
<gene>
    <name evidence="2" type="ORF">LEMA_P082900.1</name>
</gene>
<dbReference type="HOGENOM" id="CLU_1816157_0_0_1"/>
<sequence>MLKRKTFWTLETKRRKRHAMPLPHASTIPPGPKPGPEDTMTKKEEKSTRITSSNCPSRQDCAKENRPAKKTDQRRNDVSRERSRLGKRRDCRDTGNTDIAATMVAGAVHKGESGGVDQRVVVSSVRAGEWISLVLMCGGGIW</sequence>
<name>E5A606_LEPMJ</name>
<accession>E5A606</accession>
<organism evidence="2 3">
    <name type="scientific">Leptosphaeria maculans (strain JN3 / isolate v23.1.3 / race Av1-4-5-6-7-8)</name>
    <name type="common">Blackleg fungus</name>
    <name type="synonym">Phoma lingam</name>
    <dbReference type="NCBI Taxonomy" id="985895"/>
    <lineage>
        <taxon>Eukaryota</taxon>
        <taxon>Fungi</taxon>
        <taxon>Dikarya</taxon>
        <taxon>Ascomycota</taxon>
        <taxon>Pezizomycotina</taxon>
        <taxon>Dothideomycetes</taxon>
        <taxon>Pleosporomycetidae</taxon>
        <taxon>Pleosporales</taxon>
        <taxon>Pleosporineae</taxon>
        <taxon>Leptosphaeriaceae</taxon>
        <taxon>Plenodomus</taxon>
        <taxon>Plenodomus lingam/Leptosphaeria maculans species complex</taxon>
    </lineage>
</organism>
<dbReference type="Proteomes" id="UP000002668">
    <property type="component" value="Genome"/>
</dbReference>
<feature type="compositionally biased region" description="Basic and acidic residues" evidence="1">
    <location>
        <begin position="35"/>
        <end position="48"/>
    </location>
</feature>
<protein>
    <submittedName>
        <fullName evidence="2">Uncharacterized protein</fullName>
    </submittedName>
</protein>